<dbReference type="InterPro" id="IPR002543">
    <property type="entry name" value="FtsK_dom"/>
</dbReference>
<feature type="transmembrane region" description="Helical" evidence="5">
    <location>
        <begin position="227"/>
        <end position="246"/>
    </location>
</feature>
<dbReference type="PANTHER" id="PTHR22683:SF41">
    <property type="entry name" value="DNA TRANSLOCASE FTSK"/>
    <property type="match status" value="1"/>
</dbReference>
<organism evidence="7 8">
    <name type="scientific">Botrimarina hoheduenensis</name>
    <dbReference type="NCBI Taxonomy" id="2528000"/>
    <lineage>
        <taxon>Bacteria</taxon>
        <taxon>Pseudomonadati</taxon>
        <taxon>Planctomycetota</taxon>
        <taxon>Planctomycetia</taxon>
        <taxon>Pirellulales</taxon>
        <taxon>Lacipirellulaceae</taxon>
        <taxon>Botrimarina</taxon>
    </lineage>
</organism>
<evidence type="ECO:0000256" key="1">
    <source>
        <dbReference type="ARBA" id="ARBA00022741"/>
    </source>
</evidence>
<evidence type="ECO:0000256" key="3">
    <source>
        <dbReference type="PROSITE-ProRule" id="PRU00289"/>
    </source>
</evidence>
<keyword evidence="5" id="KW-0472">Membrane</keyword>
<name>A0A5C5VZ16_9BACT</name>
<evidence type="ECO:0000313" key="8">
    <source>
        <dbReference type="Proteomes" id="UP000318995"/>
    </source>
</evidence>
<dbReference type="EMBL" id="SJPH01000004">
    <property type="protein sequence ID" value="TWT43285.1"/>
    <property type="molecule type" value="Genomic_DNA"/>
</dbReference>
<keyword evidence="2 3" id="KW-0067">ATP-binding</keyword>
<dbReference type="PROSITE" id="PS50901">
    <property type="entry name" value="FTSK"/>
    <property type="match status" value="1"/>
</dbReference>
<sequence length="1285" mass="140684">MRQLQRSATARHDEERRIAGEAAAAREAADEEHARLRSAVEADHQSLRADADGEFTSRRQELMQRYEADRAAAQGEYRQVRTGAQTHAAKTAAEADRERKEAAWQILTLFDANKHTPRQQLEATRAELTARAKAIGAIGADVVAIAAGRGVSATAPKGEARNATPDSTKLTTTETAANLAAVDEGLDRYRSAAQALVSDPVAWWALGPAPLLAAVVGAAAGWIAAHAIGAVLVGLAAAAVTAAVLIPRARTRTRNALSEIDSARLEAELRLNAADRAAVEVARQETAALRERRDRELAELGFRLEQLVGQAAAQSSDQLEEAGKLFPAMLAEMRTAHEQAVARLEAEHHARIAMLTQRRETSLAQIEAEHVAAVEALESRREEAWQQLVERWFIEYDDVRAALRDMRAEAQRLFPNFGVTDFDAWPKPLVATPSIALGSTEIDLAKIKHGLAADAQLTPPETRLAAPVLMTLAEHPTLLITAEGEGRARGVELLRLMMLRFLTAMPPGKVRFTILDPVGLGDNFQSFMHLADADEQLIAGRIWSESRDIEEQLTRLTSHLETVLQKYLRSEYETIHEYNAMAGEVAEPFQVLVIAGFPTNFTESAARRLVSLVTGGPRCGVFTLLGVDAGRRLPADFHLDDLKTQAAWLDWEASRSAFVWRYPAFEQLPLVLDEEPAAERMIDTLKKAGAAAKAAVKVEVPFSVVAPPDGCYWDKTCADELLVPVGRAGANRLQNVRLGKGTSQHLLVAGKTGSGKSTFLHALVTSAALHYGPDEVEFYLIDFKKGVEFKSYATHRLPHARVIAIESEREFGLSVLERLDEELKRRGERFRAAGVQNLADFRAANPTNPTPRLLLIIDEFQELFVEDDKLASESSLLLDRLVRQGRAFGMHVLLGTQTLSGAYTLARSTLGQIAVRVALESSEADAHLILSDERNTAARFLSRPGEAIYNAQNGLITANEPFQVVWLPDRERSVWLDALDERRHRLELPLPEQVVFEGNAPADPQTNRQLAAALDDLPEEDRQPARCPGRAWLGAAVAIKPATHVDFTRRAGTNLLVVGSDEPDALGTLAAAVVSLHASDPAALVTIIDTARPGEAGHGVWQKVVAAGGENAQRQEEAELAATLAELVEEMKRREAEPSVAAVPHYVVLYNAGRLRELRRSDDDYGFGGYGSSSETPPTPDKLLGDLLRNGPAVGLHTLVWCDSYKAVTRLFDRQTLREFALRVALQLSAADSSNLIDTPAASDLRLHRALLYNDETGQTEKFRPYGPPSERWLERVQASRRLST</sequence>
<protein>
    <submittedName>
        <fullName evidence="7">FtsK-like domain-containing protein</fullName>
    </submittedName>
</protein>
<dbReference type="GO" id="GO:0003677">
    <property type="term" value="F:DNA binding"/>
    <property type="evidence" value="ECO:0007669"/>
    <property type="project" value="InterPro"/>
</dbReference>
<dbReference type="Pfam" id="PF01580">
    <property type="entry name" value="FtsK_SpoIIIE"/>
    <property type="match status" value="1"/>
</dbReference>
<dbReference type="PANTHER" id="PTHR22683">
    <property type="entry name" value="SPORULATION PROTEIN RELATED"/>
    <property type="match status" value="1"/>
</dbReference>
<feature type="region of interest" description="Disordered" evidence="4">
    <location>
        <begin position="1"/>
        <end position="52"/>
    </location>
</feature>
<evidence type="ECO:0000259" key="6">
    <source>
        <dbReference type="PROSITE" id="PS50901"/>
    </source>
</evidence>
<keyword evidence="1 3" id="KW-0547">Nucleotide-binding</keyword>
<evidence type="ECO:0000256" key="4">
    <source>
        <dbReference type="SAM" id="MobiDB-lite"/>
    </source>
</evidence>
<gene>
    <name evidence="7" type="ORF">Pla111_22360</name>
</gene>
<feature type="binding site" evidence="3">
    <location>
        <begin position="750"/>
        <end position="757"/>
    </location>
    <ligand>
        <name>ATP</name>
        <dbReference type="ChEBI" id="CHEBI:30616"/>
    </ligand>
</feature>
<reference evidence="7 8" key="1">
    <citation type="submission" date="2019-02" db="EMBL/GenBank/DDBJ databases">
        <title>Deep-cultivation of Planctomycetes and their phenomic and genomic characterization uncovers novel biology.</title>
        <authorList>
            <person name="Wiegand S."/>
            <person name="Jogler M."/>
            <person name="Boedeker C."/>
            <person name="Pinto D."/>
            <person name="Vollmers J."/>
            <person name="Rivas-Marin E."/>
            <person name="Kohn T."/>
            <person name="Peeters S.H."/>
            <person name="Heuer A."/>
            <person name="Rast P."/>
            <person name="Oberbeckmann S."/>
            <person name="Bunk B."/>
            <person name="Jeske O."/>
            <person name="Meyerdierks A."/>
            <person name="Storesund J.E."/>
            <person name="Kallscheuer N."/>
            <person name="Luecker S."/>
            <person name="Lage O.M."/>
            <person name="Pohl T."/>
            <person name="Merkel B.J."/>
            <person name="Hornburger P."/>
            <person name="Mueller R.-W."/>
            <person name="Bruemmer F."/>
            <person name="Labrenz M."/>
            <person name="Spormann A.M."/>
            <person name="Op Den Camp H."/>
            <person name="Overmann J."/>
            <person name="Amann R."/>
            <person name="Jetten M.S.M."/>
            <person name="Mascher T."/>
            <person name="Medema M.H."/>
            <person name="Devos D.P."/>
            <person name="Kaster A.-K."/>
            <person name="Ovreas L."/>
            <person name="Rohde M."/>
            <person name="Galperin M.Y."/>
            <person name="Jogler C."/>
        </authorList>
    </citation>
    <scope>NUCLEOTIDE SEQUENCE [LARGE SCALE GENOMIC DNA]</scope>
    <source>
        <strain evidence="7 8">Pla111</strain>
    </source>
</reference>
<keyword evidence="8" id="KW-1185">Reference proteome</keyword>
<dbReference type="SUPFAM" id="SSF52540">
    <property type="entry name" value="P-loop containing nucleoside triphosphate hydrolases"/>
    <property type="match status" value="1"/>
</dbReference>
<accession>A0A5C5VZ16</accession>
<evidence type="ECO:0000256" key="5">
    <source>
        <dbReference type="SAM" id="Phobius"/>
    </source>
</evidence>
<dbReference type="Proteomes" id="UP000318995">
    <property type="component" value="Unassembled WGS sequence"/>
</dbReference>
<feature type="transmembrane region" description="Helical" evidence="5">
    <location>
        <begin position="201"/>
        <end position="220"/>
    </location>
</feature>
<dbReference type="InterPro" id="IPR003593">
    <property type="entry name" value="AAA+_ATPase"/>
</dbReference>
<evidence type="ECO:0000256" key="2">
    <source>
        <dbReference type="ARBA" id="ARBA00022840"/>
    </source>
</evidence>
<keyword evidence="5" id="KW-1133">Transmembrane helix</keyword>
<evidence type="ECO:0000313" key="7">
    <source>
        <dbReference type="EMBL" id="TWT43285.1"/>
    </source>
</evidence>
<proteinExistence type="predicted"/>
<feature type="compositionally biased region" description="Basic and acidic residues" evidence="4">
    <location>
        <begin position="10"/>
        <end position="19"/>
    </location>
</feature>
<feature type="domain" description="FtsK" evidence="6">
    <location>
        <begin position="733"/>
        <end position="928"/>
    </location>
</feature>
<comment type="caution">
    <text evidence="7">The sequence shown here is derived from an EMBL/GenBank/DDBJ whole genome shotgun (WGS) entry which is preliminary data.</text>
</comment>
<dbReference type="SMART" id="SM00382">
    <property type="entry name" value="AAA"/>
    <property type="match status" value="1"/>
</dbReference>
<dbReference type="InterPro" id="IPR027417">
    <property type="entry name" value="P-loop_NTPase"/>
</dbReference>
<feature type="compositionally biased region" description="Basic and acidic residues" evidence="4">
    <location>
        <begin position="27"/>
        <end position="52"/>
    </location>
</feature>
<dbReference type="Gene3D" id="3.40.50.300">
    <property type="entry name" value="P-loop containing nucleotide triphosphate hydrolases"/>
    <property type="match status" value="3"/>
</dbReference>
<dbReference type="GO" id="GO:0005524">
    <property type="term" value="F:ATP binding"/>
    <property type="evidence" value="ECO:0007669"/>
    <property type="project" value="UniProtKB-UniRule"/>
</dbReference>
<dbReference type="InterPro" id="IPR050206">
    <property type="entry name" value="FtsK/SpoIIIE/SftA"/>
</dbReference>
<keyword evidence="5" id="KW-0812">Transmembrane</keyword>